<sequence length="106" mass="11840">MDSFKLALGVGDGFLVPLFVHLLLEHGCNIKAASCVAHPSQFSLRFPSGDSIVPWLNVADFSGLLVYHTSMYSYESLNPSYAFAHLHLDERNKFQAFEKLFSSKDV</sequence>
<name>A0AAV5M6R1_9ROSI</name>
<proteinExistence type="predicted"/>
<dbReference type="AlphaFoldDB" id="A0AAV5M6R1"/>
<organism evidence="1 2">
    <name type="scientific">Rubroshorea leprosula</name>
    <dbReference type="NCBI Taxonomy" id="152421"/>
    <lineage>
        <taxon>Eukaryota</taxon>
        <taxon>Viridiplantae</taxon>
        <taxon>Streptophyta</taxon>
        <taxon>Embryophyta</taxon>
        <taxon>Tracheophyta</taxon>
        <taxon>Spermatophyta</taxon>
        <taxon>Magnoliopsida</taxon>
        <taxon>eudicotyledons</taxon>
        <taxon>Gunneridae</taxon>
        <taxon>Pentapetalae</taxon>
        <taxon>rosids</taxon>
        <taxon>malvids</taxon>
        <taxon>Malvales</taxon>
        <taxon>Dipterocarpaceae</taxon>
        <taxon>Rubroshorea</taxon>
    </lineage>
</organism>
<gene>
    <name evidence="1" type="ORF">SLEP1_g52251</name>
</gene>
<dbReference type="EMBL" id="BPVZ01000190">
    <property type="protein sequence ID" value="GKV45137.1"/>
    <property type="molecule type" value="Genomic_DNA"/>
</dbReference>
<evidence type="ECO:0000313" key="1">
    <source>
        <dbReference type="EMBL" id="GKV45137.1"/>
    </source>
</evidence>
<evidence type="ECO:0000313" key="2">
    <source>
        <dbReference type="Proteomes" id="UP001054252"/>
    </source>
</evidence>
<comment type="caution">
    <text evidence="1">The sequence shown here is derived from an EMBL/GenBank/DDBJ whole genome shotgun (WGS) entry which is preliminary data.</text>
</comment>
<reference evidence="1 2" key="1">
    <citation type="journal article" date="2021" name="Commun. Biol.">
        <title>The genome of Shorea leprosula (Dipterocarpaceae) highlights the ecological relevance of drought in aseasonal tropical rainforests.</title>
        <authorList>
            <person name="Ng K.K.S."/>
            <person name="Kobayashi M.J."/>
            <person name="Fawcett J.A."/>
            <person name="Hatakeyama M."/>
            <person name="Paape T."/>
            <person name="Ng C.H."/>
            <person name="Ang C.C."/>
            <person name="Tnah L.H."/>
            <person name="Lee C.T."/>
            <person name="Nishiyama T."/>
            <person name="Sese J."/>
            <person name="O'Brien M.J."/>
            <person name="Copetti D."/>
            <person name="Mohd Noor M.I."/>
            <person name="Ong R.C."/>
            <person name="Putra M."/>
            <person name="Sireger I.Z."/>
            <person name="Indrioko S."/>
            <person name="Kosugi Y."/>
            <person name="Izuno A."/>
            <person name="Isagi Y."/>
            <person name="Lee S.L."/>
            <person name="Shimizu K.K."/>
        </authorList>
    </citation>
    <scope>NUCLEOTIDE SEQUENCE [LARGE SCALE GENOMIC DNA]</scope>
    <source>
        <strain evidence="1">214</strain>
    </source>
</reference>
<keyword evidence="2" id="KW-1185">Reference proteome</keyword>
<accession>A0AAV5M6R1</accession>
<dbReference type="Proteomes" id="UP001054252">
    <property type="component" value="Unassembled WGS sequence"/>
</dbReference>
<protein>
    <submittedName>
        <fullName evidence="1">Uncharacterized protein</fullName>
    </submittedName>
</protein>